<accession>A0AAU8J8L2</accession>
<proteinExistence type="predicted"/>
<reference evidence="1" key="1">
    <citation type="submission" date="2024-07" db="EMBL/GenBank/DDBJ databases">
        <authorList>
            <person name="Kim Y.J."/>
            <person name="Jeong J.Y."/>
        </authorList>
    </citation>
    <scope>NUCLEOTIDE SEQUENCE</scope>
    <source>
        <strain evidence="1">GIHE-MW2</strain>
    </source>
</reference>
<organism evidence="1">
    <name type="scientific">Planktothricoides raciborskii GIHE-MW2</name>
    <dbReference type="NCBI Taxonomy" id="2792601"/>
    <lineage>
        <taxon>Bacteria</taxon>
        <taxon>Bacillati</taxon>
        <taxon>Cyanobacteriota</taxon>
        <taxon>Cyanophyceae</taxon>
        <taxon>Oscillatoriophycideae</taxon>
        <taxon>Oscillatoriales</taxon>
        <taxon>Oscillatoriaceae</taxon>
        <taxon>Planktothricoides</taxon>
    </lineage>
</organism>
<name>A0AAU8J8L2_9CYAN</name>
<dbReference type="AlphaFoldDB" id="A0AAU8J8L2"/>
<sequence>MSTIFKYLYRGLDEIDQIGVNFHAFDRRDRPIVESGDRSITFPSTATGKFKPVAYDLIVILAAKL</sequence>
<evidence type="ECO:0000313" key="1">
    <source>
        <dbReference type="EMBL" id="XCM35080.1"/>
    </source>
</evidence>
<dbReference type="EMBL" id="CP159837">
    <property type="protein sequence ID" value="XCM35080.1"/>
    <property type="molecule type" value="Genomic_DNA"/>
</dbReference>
<dbReference type="RefSeq" id="WP_190877982.1">
    <property type="nucleotide sequence ID" value="NZ_CP159837.1"/>
</dbReference>
<protein>
    <submittedName>
        <fullName evidence="1">Uncharacterized protein</fullName>
    </submittedName>
</protein>
<gene>
    <name evidence="1" type="ORF">ABWT76_003734</name>
</gene>